<proteinExistence type="predicted"/>
<name>A0A918MQW9_9RHOB</name>
<sequence length="52" mass="5726">MFDIGKNKSYVEAEKFLNFAAEPFGERATVSSDKVTAKNGKNAVRYTVGKPI</sequence>
<reference evidence="1" key="2">
    <citation type="submission" date="2020-09" db="EMBL/GenBank/DDBJ databases">
        <authorList>
            <person name="Sun Q."/>
            <person name="Kim S."/>
        </authorList>
    </citation>
    <scope>NUCLEOTIDE SEQUENCE</scope>
    <source>
        <strain evidence="1">KCTC 23714</strain>
    </source>
</reference>
<comment type="caution">
    <text evidence="1">The sequence shown here is derived from an EMBL/GenBank/DDBJ whole genome shotgun (WGS) entry which is preliminary data.</text>
</comment>
<dbReference type="Proteomes" id="UP000628984">
    <property type="component" value="Unassembled WGS sequence"/>
</dbReference>
<gene>
    <name evidence="1" type="ORF">GCM10011452_38570</name>
</gene>
<accession>A0A918MQW9</accession>
<dbReference type="EMBL" id="BMYQ01000032">
    <property type="protein sequence ID" value="GGW47399.1"/>
    <property type="molecule type" value="Genomic_DNA"/>
</dbReference>
<evidence type="ECO:0000313" key="2">
    <source>
        <dbReference type="Proteomes" id="UP000628984"/>
    </source>
</evidence>
<evidence type="ECO:0000313" key="1">
    <source>
        <dbReference type="EMBL" id="GGW47399.1"/>
    </source>
</evidence>
<dbReference type="AlphaFoldDB" id="A0A918MQW9"/>
<organism evidence="1 2">
    <name type="scientific">Gemmobacter lanyuensis</name>
    <dbReference type="NCBI Taxonomy" id="1054497"/>
    <lineage>
        <taxon>Bacteria</taxon>
        <taxon>Pseudomonadati</taxon>
        <taxon>Pseudomonadota</taxon>
        <taxon>Alphaproteobacteria</taxon>
        <taxon>Rhodobacterales</taxon>
        <taxon>Paracoccaceae</taxon>
        <taxon>Gemmobacter</taxon>
    </lineage>
</organism>
<keyword evidence="2" id="KW-1185">Reference proteome</keyword>
<reference evidence="1" key="1">
    <citation type="journal article" date="2014" name="Int. J. Syst. Evol. Microbiol.">
        <title>Complete genome sequence of Corynebacterium casei LMG S-19264T (=DSM 44701T), isolated from a smear-ripened cheese.</title>
        <authorList>
            <consortium name="US DOE Joint Genome Institute (JGI-PGF)"/>
            <person name="Walter F."/>
            <person name="Albersmeier A."/>
            <person name="Kalinowski J."/>
            <person name="Ruckert C."/>
        </authorList>
    </citation>
    <scope>NUCLEOTIDE SEQUENCE</scope>
    <source>
        <strain evidence="1">KCTC 23714</strain>
    </source>
</reference>
<protein>
    <submittedName>
        <fullName evidence="1">Uncharacterized protein</fullName>
    </submittedName>
</protein>